<keyword evidence="4" id="KW-0456">Lyase</keyword>
<keyword evidence="5" id="KW-1185">Reference proteome</keyword>
<accession>A0A840ES16</accession>
<name>A0A840ES16_9ACTN</name>
<comment type="caution">
    <text evidence="4">The sequence shown here is derived from an EMBL/GenBank/DDBJ whole genome shotgun (WGS) entry which is preliminary data.</text>
</comment>
<evidence type="ECO:0000256" key="3">
    <source>
        <dbReference type="ARBA" id="ARBA00023014"/>
    </source>
</evidence>
<evidence type="ECO:0000313" key="5">
    <source>
        <dbReference type="Proteomes" id="UP000551501"/>
    </source>
</evidence>
<sequence>MSGLPGLVADSLERTVRFPEAPRLTVHETCSRTVLRSVTGDRRHPYDYALETITRAGDDAHVAVNAAAVLRRELRRRSWHRSTVAIGATGSDPYGHLEERYRLMPGVVSTLAEFETPFALYTGSDLVLRDLTMLRVVRHAVPTTVVVTVPCLDVDLCRRVDPDGSSPVERIEAVRRLADAGLAPHVRIAPLLPLLTDSTSQLDELLGLLAEAGADRVSVSVLVLSDDGYLDWLADEHPALVRRYRSLYGRGSYAPADYAVRLRERMAPLVRRHGLERPHDEEVTPVREAAPAVHEQDVGEQALTLF</sequence>
<dbReference type="Gene3D" id="3.80.30.30">
    <property type="match status" value="1"/>
</dbReference>
<dbReference type="RefSeq" id="WP_183370655.1">
    <property type="nucleotide sequence ID" value="NZ_BAABHL010000122.1"/>
</dbReference>
<keyword evidence="3" id="KW-0411">Iron-sulfur</keyword>
<dbReference type="InterPro" id="IPR040086">
    <property type="entry name" value="MJ0683-like"/>
</dbReference>
<dbReference type="PANTHER" id="PTHR43432">
    <property type="entry name" value="SLR0285 PROTEIN"/>
    <property type="match status" value="1"/>
</dbReference>
<dbReference type="PANTHER" id="PTHR43432:SF3">
    <property type="entry name" value="SLR0285 PROTEIN"/>
    <property type="match status" value="1"/>
</dbReference>
<dbReference type="Proteomes" id="UP000551501">
    <property type="component" value="Unassembled WGS sequence"/>
</dbReference>
<dbReference type="EMBL" id="JACIFP010000001">
    <property type="protein sequence ID" value="MBB4135635.1"/>
    <property type="molecule type" value="Genomic_DNA"/>
</dbReference>
<dbReference type="GO" id="GO:0016829">
    <property type="term" value="F:lyase activity"/>
    <property type="evidence" value="ECO:0007669"/>
    <property type="project" value="UniProtKB-KW"/>
</dbReference>
<dbReference type="GO" id="GO:0051536">
    <property type="term" value="F:iron-sulfur cluster binding"/>
    <property type="evidence" value="ECO:0007669"/>
    <property type="project" value="UniProtKB-KW"/>
</dbReference>
<evidence type="ECO:0000256" key="1">
    <source>
        <dbReference type="ARBA" id="ARBA00022723"/>
    </source>
</evidence>
<dbReference type="AlphaFoldDB" id="A0A840ES16"/>
<organism evidence="4 5">
    <name type="scientific">Gordonia humi</name>
    <dbReference type="NCBI Taxonomy" id="686429"/>
    <lineage>
        <taxon>Bacteria</taxon>
        <taxon>Bacillati</taxon>
        <taxon>Actinomycetota</taxon>
        <taxon>Actinomycetes</taxon>
        <taxon>Mycobacteriales</taxon>
        <taxon>Gordoniaceae</taxon>
        <taxon>Gordonia</taxon>
    </lineage>
</organism>
<keyword evidence="2" id="KW-0408">Iron</keyword>
<dbReference type="GO" id="GO:0046872">
    <property type="term" value="F:metal ion binding"/>
    <property type="evidence" value="ECO:0007669"/>
    <property type="project" value="UniProtKB-KW"/>
</dbReference>
<keyword evidence="1" id="KW-0479">Metal-binding</keyword>
<proteinExistence type="predicted"/>
<protein>
    <submittedName>
        <fullName evidence="4">DNA repair photolyase</fullName>
    </submittedName>
</protein>
<gene>
    <name evidence="4" type="ORF">BKA16_002187</name>
</gene>
<reference evidence="4 5" key="1">
    <citation type="submission" date="2020-08" db="EMBL/GenBank/DDBJ databases">
        <title>Sequencing the genomes of 1000 actinobacteria strains.</title>
        <authorList>
            <person name="Klenk H.-P."/>
        </authorList>
    </citation>
    <scope>NUCLEOTIDE SEQUENCE [LARGE SCALE GENOMIC DNA]</scope>
    <source>
        <strain evidence="4 5">DSM 45298</strain>
    </source>
</reference>
<evidence type="ECO:0000256" key="2">
    <source>
        <dbReference type="ARBA" id="ARBA00023004"/>
    </source>
</evidence>
<evidence type="ECO:0000313" key="4">
    <source>
        <dbReference type="EMBL" id="MBB4135635.1"/>
    </source>
</evidence>